<keyword evidence="2" id="KW-1133">Transmembrane helix</keyword>
<evidence type="ECO:0000256" key="1">
    <source>
        <dbReference type="ARBA" id="ARBA00022692"/>
    </source>
</evidence>
<dbReference type="Proteomes" id="UP000324748">
    <property type="component" value="Unassembled WGS sequence"/>
</dbReference>
<proteinExistence type="predicted"/>
<dbReference type="GO" id="GO:0005524">
    <property type="term" value="F:ATP binding"/>
    <property type="evidence" value="ECO:0007669"/>
    <property type="project" value="InterPro"/>
</dbReference>
<keyword evidence="1" id="KW-0812">Transmembrane</keyword>
<dbReference type="InterPro" id="IPR011527">
    <property type="entry name" value="ABC1_TM_dom"/>
</dbReference>
<dbReference type="Gene3D" id="1.20.1560.10">
    <property type="entry name" value="ABC transporter type 1, transmembrane domain"/>
    <property type="match status" value="1"/>
</dbReference>
<name>A0A5B0QU00_PUCGR</name>
<evidence type="ECO:0000313" key="5">
    <source>
        <dbReference type="EMBL" id="KAA1116679.1"/>
    </source>
</evidence>
<dbReference type="Pfam" id="PF00664">
    <property type="entry name" value="ABC_membrane"/>
    <property type="match status" value="1"/>
</dbReference>
<keyword evidence="3" id="KW-0472">Membrane</keyword>
<evidence type="ECO:0000256" key="2">
    <source>
        <dbReference type="ARBA" id="ARBA00022989"/>
    </source>
</evidence>
<dbReference type="GO" id="GO:0016020">
    <property type="term" value="C:membrane"/>
    <property type="evidence" value="ECO:0007669"/>
    <property type="project" value="InterPro"/>
</dbReference>
<gene>
    <name evidence="5" type="primary">ATM1_3</name>
    <name evidence="5" type="ORF">PGT21_022560</name>
</gene>
<comment type="caution">
    <text evidence="5">The sequence shown here is derived from an EMBL/GenBank/DDBJ whole genome shotgun (WGS) entry which is preliminary data.</text>
</comment>
<accession>A0A5B0QU00</accession>
<evidence type="ECO:0000256" key="3">
    <source>
        <dbReference type="ARBA" id="ARBA00023136"/>
    </source>
</evidence>
<dbReference type="AlphaFoldDB" id="A0A5B0QU00"/>
<dbReference type="SUPFAM" id="SSF90123">
    <property type="entry name" value="ABC transporter transmembrane region"/>
    <property type="match status" value="1"/>
</dbReference>
<reference evidence="5 6" key="1">
    <citation type="submission" date="2019-05" db="EMBL/GenBank/DDBJ databases">
        <title>Emergence of the Ug99 lineage of the wheat stem rust pathogen through somatic hybridization.</title>
        <authorList>
            <person name="Li F."/>
            <person name="Upadhyaya N.M."/>
            <person name="Sperschneider J."/>
            <person name="Matny O."/>
            <person name="Nguyen-Phuc H."/>
            <person name="Mago R."/>
            <person name="Raley C."/>
            <person name="Miller M.E."/>
            <person name="Silverstein K.A.T."/>
            <person name="Henningsen E."/>
            <person name="Hirsch C.D."/>
            <person name="Visser B."/>
            <person name="Pretorius Z.A."/>
            <person name="Steffenson B.J."/>
            <person name="Schwessinger B."/>
            <person name="Dodds P.N."/>
            <person name="Figueroa M."/>
        </authorList>
    </citation>
    <scope>NUCLEOTIDE SEQUENCE [LARGE SCALE GENOMIC DNA]</scope>
    <source>
        <strain evidence="5">21-0</strain>
    </source>
</reference>
<protein>
    <submittedName>
        <fullName evidence="5">Iron-sulfur clusters transporter atm1, mitochondrial</fullName>
    </submittedName>
</protein>
<sequence>MLSSIVFHVVPTALEISTVCGVLTYNFGANNTGIALATMLAYTWFTIRTTAWLQFRKQADKADNQAARVLIGSLSNFETVKHFNNKCQGLQD</sequence>
<feature type="domain" description="ABC transmembrane type-1" evidence="4">
    <location>
        <begin position="2"/>
        <end position="85"/>
    </location>
</feature>
<dbReference type="GO" id="GO:0140359">
    <property type="term" value="F:ABC-type transporter activity"/>
    <property type="evidence" value="ECO:0007669"/>
    <property type="project" value="InterPro"/>
</dbReference>
<dbReference type="OrthoDB" id="6500128at2759"/>
<keyword evidence="6" id="KW-1185">Reference proteome</keyword>
<dbReference type="EMBL" id="VSWC01000003">
    <property type="protein sequence ID" value="KAA1116679.1"/>
    <property type="molecule type" value="Genomic_DNA"/>
</dbReference>
<evidence type="ECO:0000313" key="6">
    <source>
        <dbReference type="Proteomes" id="UP000324748"/>
    </source>
</evidence>
<dbReference type="InterPro" id="IPR036640">
    <property type="entry name" value="ABC1_TM_sf"/>
</dbReference>
<evidence type="ECO:0000259" key="4">
    <source>
        <dbReference type="Pfam" id="PF00664"/>
    </source>
</evidence>
<organism evidence="5 6">
    <name type="scientific">Puccinia graminis f. sp. tritici</name>
    <dbReference type="NCBI Taxonomy" id="56615"/>
    <lineage>
        <taxon>Eukaryota</taxon>
        <taxon>Fungi</taxon>
        <taxon>Dikarya</taxon>
        <taxon>Basidiomycota</taxon>
        <taxon>Pucciniomycotina</taxon>
        <taxon>Pucciniomycetes</taxon>
        <taxon>Pucciniales</taxon>
        <taxon>Pucciniaceae</taxon>
        <taxon>Puccinia</taxon>
    </lineage>
</organism>